<dbReference type="Proteomes" id="UP001221898">
    <property type="component" value="Unassembled WGS sequence"/>
</dbReference>
<gene>
    <name evidence="3" type="ORF">AAFF_G00275830</name>
</gene>
<dbReference type="AlphaFoldDB" id="A0AAD7W274"/>
<feature type="compositionally biased region" description="Basic and acidic residues" evidence="2">
    <location>
        <begin position="179"/>
        <end position="200"/>
    </location>
</feature>
<reference evidence="3" key="1">
    <citation type="journal article" date="2023" name="Science">
        <title>Genome structures resolve the early diversification of teleost fishes.</title>
        <authorList>
            <person name="Parey E."/>
            <person name="Louis A."/>
            <person name="Montfort J."/>
            <person name="Bouchez O."/>
            <person name="Roques C."/>
            <person name="Iampietro C."/>
            <person name="Lluch J."/>
            <person name="Castinel A."/>
            <person name="Donnadieu C."/>
            <person name="Desvignes T."/>
            <person name="Floi Bucao C."/>
            <person name="Jouanno E."/>
            <person name="Wen M."/>
            <person name="Mejri S."/>
            <person name="Dirks R."/>
            <person name="Jansen H."/>
            <person name="Henkel C."/>
            <person name="Chen W.J."/>
            <person name="Zahm M."/>
            <person name="Cabau C."/>
            <person name="Klopp C."/>
            <person name="Thompson A.W."/>
            <person name="Robinson-Rechavi M."/>
            <person name="Braasch I."/>
            <person name="Lecointre G."/>
            <person name="Bobe J."/>
            <person name="Postlethwait J.H."/>
            <person name="Berthelot C."/>
            <person name="Roest Crollius H."/>
            <person name="Guiguen Y."/>
        </authorList>
    </citation>
    <scope>NUCLEOTIDE SEQUENCE</scope>
    <source>
        <strain evidence="3">NC1722</strain>
    </source>
</reference>
<evidence type="ECO:0000256" key="1">
    <source>
        <dbReference type="SAM" id="Coils"/>
    </source>
</evidence>
<evidence type="ECO:0000313" key="4">
    <source>
        <dbReference type="Proteomes" id="UP001221898"/>
    </source>
</evidence>
<keyword evidence="4" id="KW-1185">Reference proteome</keyword>
<proteinExistence type="predicted"/>
<evidence type="ECO:0000256" key="2">
    <source>
        <dbReference type="SAM" id="MobiDB-lite"/>
    </source>
</evidence>
<keyword evidence="1" id="KW-0175">Coiled coil</keyword>
<dbReference type="Gene3D" id="1.20.5.340">
    <property type="match status" value="1"/>
</dbReference>
<protein>
    <submittedName>
        <fullName evidence="3">Uncharacterized protein</fullName>
    </submittedName>
</protein>
<accession>A0AAD7W274</accession>
<name>A0AAD7W274_9TELE</name>
<organism evidence="3 4">
    <name type="scientific">Aldrovandia affinis</name>
    <dbReference type="NCBI Taxonomy" id="143900"/>
    <lineage>
        <taxon>Eukaryota</taxon>
        <taxon>Metazoa</taxon>
        <taxon>Chordata</taxon>
        <taxon>Craniata</taxon>
        <taxon>Vertebrata</taxon>
        <taxon>Euteleostomi</taxon>
        <taxon>Actinopterygii</taxon>
        <taxon>Neopterygii</taxon>
        <taxon>Teleostei</taxon>
        <taxon>Notacanthiformes</taxon>
        <taxon>Halosauridae</taxon>
        <taxon>Aldrovandia</taxon>
    </lineage>
</organism>
<evidence type="ECO:0000313" key="3">
    <source>
        <dbReference type="EMBL" id="KAJ8372933.1"/>
    </source>
</evidence>
<feature type="region of interest" description="Disordered" evidence="2">
    <location>
        <begin position="176"/>
        <end position="200"/>
    </location>
</feature>
<sequence length="200" mass="21727">MLTTHAQSLETAGILEAITALKDDFGSKFDGVLAAVNGIKSDFKDFSGRLGQAGDRIGGVEDDVAGHKTKIEALEKKVSEHTSKMDDLENRNPRSNLRLVNLLERVKKGNAVAFLEKWLPDALGPETFPAPLIIERAPISQITGRAAFLCSTSHDNEVLTFSRQGLPCGPVVTTFNAGHGDRGAEKKERDTFTEQEVLKP</sequence>
<feature type="coiled-coil region" evidence="1">
    <location>
        <begin position="64"/>
        <end position="105"/>
    </location>
</feature>
<comment type="caution">
    <text evidence="3">The sequence shown here is derived from an EMBL/GenBank/DDBJ whole genome shotgun (WGS) entry which is preliminary data.</text>
</comment>
<dbReference type="EMBL" id="JAINUG010000380">
    <property type="protein sequence ID" value="KAJ8372933.1"/>
    <property type="molecule type" value="Genomic_DNA"/>
</dbReference>